<proteinExistence type="predicted"/>
<organism evidence="1 2">
    <name type="scientific">Kineosporia mesophila</name>
    <dbReference type="NCBI Taxonomy" id="566012"/>
    <lineage>
        <taxon>Bacteria</taxon>
        <taxon>Bacillati</taxon>
        <taxon>Actinomycetota</taxon>
        <taxon>Actinomycetes</taxon>
        <taxon>Kineosporiales</taxon>
        <taxon>Kineosporiaceae</taxon>
        <taxon>Kineosporia</taxon>
    </lineage>
</organism>
<keyword evidence="2" id="KW-1185">Reference proteome</keyword>
<sequence length="166" mass="18231">MAETTFRIAYTHSMRRLLGVLACGPSVSGIVVTDDEVRVWMGWAFQATIPRHAIATVETDDRAVISVGVHGWRGTWLVNGSTQHLVRIQLGIGVHARVLGWKVPLTTLFVSVEDRDEFMRLIRPKGPGGGARKAARARRIRLPSPAINPGLKPGLARDGYVMNEKS</sequence>
<dbReference type="RefSeq" id="WP_231481590.1">
    <property type="nucleotide sequence ID" value="NZ_BAAAZO010000012.1"/>
</dbReference>
<dbReference type="EMBL" id="BAAAZO010000012">
    <property type="protein sequence ID" value="GAA3637364.1"/>
    <property type="molecule type" value="Genomic_DNA"/>
</dbReference>
<gene>
    <name evidence="1" type="ORF">GCM10022223_65320</name>
</gene>
<dbReference type="Proteomes" id="UP001501074">
    <property type="component" value="Unassembled WGS sequence"/>
</dbReference>
<comment type="caution">
    <text evidence="1">The sequence shown here is derived from an EMBL/GenBank/DDBJ whole genome shotgun (WGS) entry which is preliminary data.</text>
</comment>
<accession>A0ABP7AQ03</accession>
<protein>
    <submittedName>
        <fullName evidence="1">Uncharacterized protein</fullName>
    </submittedName>
</protein>
<name>A0ABP7AQ03_9ACTN</name>
<evidence type="ECO:0000313" key="2">
    <source>
        <dbReference type="Proteomes" id="UP001501074"/>
    </source>
</evidence>
<evidence type="ECO:0000313" key="1">
    <source>
        <dbReference type="EMBL" id="GAA3637364.1"/>
    </source>
</evidence>
<reference evidence="2" key="1">
    <citation type="journal article" date="2019" name="Int. J. Syst. Evol. Microbiol.">
        <title>The Global Catalogue of Microorganisms (GCM) 10K type strain sequencing project: providing services to taxonomists for standard genome sequencing and annotation.</title>
        <authorList>
            <consortium name="The Broad Institute Genomics Platform"/>
            <consortium name="The Broad Institute Genome Sequencing Center for Infectious Disease"/>
            <person name="Wu L."/>
            <person name="Ma J."/>
        </authorList>
    </citation>
    <scope>NUCLEOTIDE SEQUENCE [LARGE SCALE GENOMIC DNA]</scope>
    <source>
        <strain evidence="2">JCM 16902</strain>
    </source>
</reference>